<proteinExistence type="predicted"/>
<name>A0ABP8W5I9_9ACTN</name>
<dbReference type="Gene3D" id="3.40.190.10">
    <property type="entry name" value="Periplasmic binding protein-like II"/>
    <property type="match status" value="1"/>
</dbReference>
<keyword evidence="2" id="KW-0732">Signal</keyword>
<feature type="compositionally biased region" description="Acidic residues" evidence="1">
    <location>
        <begin position="451"/>
        <end position="474"/>
    </location>
</feature>
<dbReference type="InterPro" id="IPR006059">
    <property type="entry name" value="SBP"/>
</dbReference>
<evidence type="ECO:0000256" key="2">
    <source>
        <dbReference type="SAM" id="SignalP"/>
    </source>
</evidence>
<feature type="chain" id="PRO_5045516506" evidence="2">
    <location>
        <begin position="28"/>
        <end position="474"/>
    </location>
</feature>
<evidence type="ECO:0000256" key="1">
    <source>
        <dbReference type="SAM" id="MobiDB-lite"/>
    </source>
</evidence>
<dbReference type="Pfam" id="PF13416">
    <property type="entry name" value="SBP_bac_8"/>
    <property type="match status" value="1"/>
</dbReference>
<dbReference type="PROSITE" id="PS51257">
    <property type="entry name" value="PROKAR_LIPOPROTEIN"/>
    <property type="match status" value="1"/>
</dbReference>
<organism evidence="3 4">
    <name type="scientific">Nocardioides nanhaiensis</name>
    <dbReference type="NCBI Taxonomy" id="1476871"/>
    <lineage>
        <taxon>Bacteria</taxon>
        <taxon>Bacillati</taxon>
        <taxon>Actinomycetota</taxon>
        <taxon>Actinomycetes</taxon>
        <taxon>Propionibacteriales</taxon>
        <taxon>Nocardioidaceae</taxon>
        <taxon>Nocardioides</taxon>
    </lineage>
</organism>
<feature type="signal peptide" evidence="2">
    <location>
        <begin position="1"/>
        <end position="27"/>
    </location>
</feature>
<reference evidence="4" key="1">
    <citation type="journal article" date="2019" name="Int. J. Syst. Evol. Microbiol.">
        <title>The Global Catalogue of Microorganisms (GCM) 10K type strain sequencing project: providing services to taxonomists for standard genome sequencing and annotation.</title>
        <authorList>
            <consortium name="The Broad Institute Genomics Platform"/>
            <consortium name="The Broad Institute Genome Sequencing Center for Infectious Disease"/>
            <person name="Wu L."/>
            <person name="Ma J."/>
        </authorList>
    </citation>
    <scope>NUCLEOTIDE SEQUENCE [LARGE SCALE GENOMIC DNA]</scope>
    <source>
        <strain evidence="4">JCM 18127</strain>
    </source>
</reference>
<dbReference type="InterPro" id="IPR050490">
    <property type="entry name" value="Bact_solute-bd_prot1"/>
</dbReference>
<dbReference type="PANTHER" id="PTHR43649:SF12">
    <property type="entry name" value="DIACETYLCHITOBIOSE BINDING PROTEIN DASA"/>
    <property type="match status" value="1"/>
</dbReference>
<gene>
    <name evidence="3" type="ORF">GCM10023226_19020</name>
</gene>
<comment type="caution">
    <text evidence="3">The sequence shown here is derived from an EMBL/GenBank/DDBJ whole genome shotgun (WGS) entry which is preliminary data.</text>
</comment>
<dbReference type="EMBL" id="BAABIM010000002">
    <property type="protein sequence ID" value="GAA4682051.1"/>
    <property type="molecule type" value="Genomic_DNA"/>
</dbReference>
<accession>A0ABP8W5I9</accession>
<keyword evidence="4" id="KW-1185">Reference proteome</keyword>
<dbReference type="PANTHER" id="PTHR43649">
    <property type="entry name" value="ARABINOSE-BINDING PROTEIN-RELATED"/>
    <property type="match status" value="1"/>
</dbReference>
<evidence type="ECO:0000313" key="3">
    <source>
        <dbReference type="EMBL" id="GAA4682051.1"/>
    </source>
</evidence>
<feature type="region of interest" description="Disordered" evidence="1">
    <location>
        <begin position="438"/>
        <end position="474"/>
    </location>
</feature>
<dbReference type="SUPFAM" id="SSF53850">
    <property type="entry name" value="Periplasmic binding protein-like II"/>
    <property type="match status" value="1"/>
</dbReference>
<sequence length="474" mass="50728">MAEQRRRARRGAATALATLLAAGVLVACDGQEDPTPAPTPTPRPPAETIELTFGAYGSEAEVEAFRGVVDTYNDSLEGVEVTLEAFPDAEALAQEVRDGDTPPDVFLLSRADLDETIAAGRSTPLGELVDERGVDFGDGYSRDSVLAFAADGDQQCMPYGSSPMVVYYNTALVDFERMAERGLDAPVPDEETGDIERFTFDQFRAAAQFASRPRRGTKGVYVEPTLRGLAPFVYSGGGQLFDDNGEPTSLAFSSDDTREALAPTLELLRDPAVTLTDEQLAEATPLEWFARGRLAMVPGFRSATPALREQEGLDFDVLPMPVIDDAVTTGDLTGLCISSETGAQAAAADFLVYLVSAEAVSRVSAQGYLVPANLEVASSADFQQPGQLPEHAQVFTDSIDDLLLLPLIESYADLEQAVRAPLRQLFTTPVPDVEALTTQIDEQSRTVLDPEGLESESPSDEASEDAGDEASETP</sequence>
<dbReference type="Proteomes" id="UP001500621">
    <property type="component" value="Unassembled WGS sequence"/>
</dbReference>
<evidence type="ECO:0000313" key="4">
    <source>
        <dbReference type="Proteomes" id="UP001500621"/>
    </source>
</evidence>
<dbReference type="RefSeq" id="WP_345265118.1">
    <property type="nucleotide sequence ID" value="NZ_BAABIM010000002.1"/>
</dbReference>
<protein>
    <submittedName>
        <fullName evidence="3">Sugar ABC transporter substrate-binding protein</fullName>
    </submittedName>
</protein>